<feature type="transmembrane region" description="Helical" evidence="8">
    <location>
        <begin position="162"/>
        <end position="184"/>
    </location>
</feature>
<dbReference type="OrthoDB" id="9781469at2"/>
<dbReference type="InterPro" id="IPR036259">
    <property type="entry name" value="MFS_trans_sf"/>
</dbReference>
<keyword evidence="11" id="KW-1185">Reference proteome</keyword>
<accession>A0A542YWH5</accession>
<dbReference type="PANTHER" id="PTHR42718">
    <property type="entry name" value="MAJOR FACILITATOR SUPERFAMILY MULTIDRUG TRANSPORTER MFSC"/>
    <property type="match status" value="1"/>
</dbReference>
<comment type="caution">
    <text evidence="10">The sequence shown here is derived from an EMBL/GenBank/DDBJ whole genome shotgun (WGS) entry which is preliminary data.</text>
</comment>
<feature type="domain" description="Major facilitator superfamily (MFS) profile" evidence="9">
    <location>
        <begin position="10"/>
        <end position="497"/>
    </location>
</feature>
<evidence type="ECO:0000256" key="1">
    <source>
        <dbReference type="ARBA" id="ARBA00004651"/>
    </source>
</evidence>
<protein>
    <submittedName>
        <fullName evidence="10">DHA2 family multidrug resistance protein-like MFS transporter</fullName>
    </submittedName>
</protein>
<feature type="transmembrane region" description="Helical" evidence="8">
    <location>
        <begin position="263"/>
        <end position="287"/>
    </location>
</feature>
<dbReference type="AlphaFoldDB" id="A0A542YWH5"/>
<keyword evidence="4 8" id="KW-0812">Transmembrane</keyword>
<dbReference type="InterPro" id="IPR011701">
    <property type="entry name" value="MFS"/>
</dbReference>
<proteinExistence type="predicted"/>
<feature type="transmembrane region" description="Helical" evidence="8">
    <location>
        <begin position="324"/>
        <end position="347"/>
    </location>
</feature>
<dbReference type="GO" id="GO:0005886">
    <property type="term" value="C:plasma membrane"/>
    <property type="evidence" value="ECO:0007669"/>
    <property type="project" value="UniProtKB-SubCell"/>
</dbReference>
<sequence>MTPRVRRWTGLAVLVLPVLLISIDMSVLGFAVPALSEDLAPSSSQLLWIIDIYSFLLAGLLVLMGNVGDRIGRRRLLMIGAGAFGAASVLAAVSTSPEMLLAARALLGVGGATLMPSTLSLIRTIFQDPREHTMAIAVWGSAFAGGSAVGPILGGFLLEHFWWGSVFLINVPVMVLLVVGALLFLPESRNPAPGPFDVLSALLSISGMLTLVYGLKAFGKDGLSAVAVGTVLIGIVLLVVFVRRQLGLAEPLLDVRLFARRTFSVAVVTNLLSVFAFLGMLFFLPQYLQLVVGMSPLEAGLWILPLAVATIVGALVAPRLAARLPMSLVVGGGMLLAAAGFLVATFLSSDGELALLLVAGVFAGAGVGLAETLTVDAIVSSAPQERAGGAAAISETAYEFGGAMGTAVLGTLGLAVYRSSLADGAPEGVPAAALEAAQQTLGGAEHVAADLPAGLVEPFLDVAHQAFASGQSLVFGVATVVCAYAGVQALVLLRRPGRRSHGSAGGQDDGPTATDRAEPRREYAR</sequence>
<dbReference type="CDD" id="cd17321">
    <property type="entry name" value="MFS_MMR_MDR_like"/>
    <property type="match status" value="1"/>
</dbReference>
<dbReference type="Proteomes" id="UP000319516">
    <property type="component" value="Unassembled WGS sequence"/>
</dbReference>
<organism evidence="10 11">
    <name type="scientific">Ornithinicoccus hortensis</name>
    <dbReference type="NCBI Taxonomy" id="82346"/>
    <lineage>
        <taxon>Bacteria</taxon>
        <taxon>Bacillati</taxon>
        <taxon>Actinomycetota</taxon>
        <taxon>Actinomycetes</taxon>
        <taxon>Micrococcales</taxon>
        <taxon>Intrasporangiaceae</taxon>
        <taxon>Ornithinicoccus</taxon>
    </lineage>
</organism>
<reference evidence="10 11" key="1">
    <citation type="submission" date="2019-06" db="EMBL/GenBank/DDBJ databases">
        <title>Sequencing the genomes of 1000 actinobacteria strains.</title>
        <authorList>
            <person name="Klenk H.-P."/>
        </authorList>
    </citation>
    <scope>NUCLEOTIDE SEQUENCE [LARGE SCALE GENOMIC DNA]</scope>
    <source>
        <strain evidence="10 11">DSM 12335</strain>
    </source>
</reference>
<dbReference type="InterPro" id="IPR020846">
    <property type="entry name" value="MFS_dom"/>
</dbReference>
<feature type="compositionally biased region" description="Basic and acidic residues" evidence="7">
    <location>
        <begin position="515"/>
        <end position="525"/>
    </location>
</feature>
<feature type="transmembrane region" description="Helical" evidence="8">
    <location>
        <begin position="353"/>
        <end position="375"/>
    </location>
</feature>
<dbReference type="Gene3D" id="1.20.1720.10">
    <property type="entry name" value="Multidrug resistance protein D"/>
    <property type="match status" value="1"/>
</dbReference>
<evidence type="ECO:0000256" key="3">
    <source>
        <dbReference type="ARBA" id="ARBA00022475"/>
    </source>
</evidence>
<name>A0A542YWH5_9MICO</name>
<evidence type="ECO:0000256" key="7">
    <source>
        <dbReference type="SAM" id="MobiDB-lite"/>
    </source>
</evidence>
<dbReference type="PROSITE" id="PS50850">
    <property type="entry name" value="MFS"/>
    <property type="match status" value="1"/>
</dbReference>
<comment type="subcellular location">
    <subcellularLocation>
        <location evidence="1">Cell membrane</location>
        <topology evidence="1">Multi-pass membrane protein</topology>
    </subcellularLocation>
</comment>
<gene>
    <name evidence="10" type="ORF">FB467_3575</name>
</gene>
<dbReference type="EMBL" id="VFOP01000001">
    <property type="protein sequence ID" value="TQL52391.1"/>
    <property type="molecule type" value="Genomic_DNA"/>
</dbReference>
<dbReference type="Gene3D" id="1.20.1250.20">
    <property type="entry name" value="MFS general substrate transporter like domains"/>
    <property type="match status" value="1"/>
</dbReference>
<feature type="transmembrane region" description="Helical" evidence="8">
    <location>
        <begin position="45"/>
        <end position="64"/>
    </location>
</feature>
<feature type="transmembrane region" description="Helical" evidence="8">
    <location>
        <begin position="473"/>
        <end position="493"/>
    </location>
</feature>
<evidence type="ECO:0000313" key="10">
    <source>
        <dbReference type="EMBL" id="TQL52391.1"/>
    </source>
</evidence>
<keyword evidence="3" id="KW-1003">Cell membrane</keyword>
<evidence type="ECO:0000259" key="9">
    <source>
        <dbReference type="PROSITE" id="PS50850"/>
    </source>
</evidence>
<dbReference type="SUPFAM" id="SSF103473">
    <property type="entry name" value="MFS general substrate transporter"/>
    <property type="match status" value="1"/>
</dbReference>
<evidence type="ECO:0000256" key="4">
    <source>
        <dbReference type="ARBA" id="ARBA00022692"/>
    </source>
</evidence>
<feature type="transmembrane region" description="Helical" evidence="8">
    <location>
        <begin position="196"/>
        <end position="216"/>
    </location>
</feature>
<evidence type="ECO:0000256" key="2">
    <source>
        <dbReference type="ARBA" id="ARBA00022448"/>
    </source>
</evidence>
<keyword evidence="5 8" id="KW-1133">Transmembrane helix</keyword>
<dbReference type="PANTHER" id="PTHR42718:SF47">
    <property type="entry name" value="METHYL VIOLOGEN RESISTANCE PROTEIN SMVA"/>
    <property type="match status" value="1"/>
</dbReference>
<feature type="transmembrane region" description="Helical" evidence="8">
    <location>
        <begin position="396"/>
        <end position="417"/>
    </location>
</feature>
<keyword evidence="6 8" id="KW-0472">Membrane</keyword>
<evidence type="ECO:0000256" key="6">
    <source>
        <dbReference type="ARBA" id="ARBA00023136"/>
    </source>
</evidence>
<feature type="transmembrane region" description="Helical" evidence="8">
    <location>
        <begin position="222"/>
        <end position="242"/>
    </location>
</feature>
<evidence type="ECO:0000256" key="8">
    <source>
        <dbReference type="SAM" id="Phobius"/>
    </source>
</evidence>
<evidence type="ECO:0000313" key="11">
    <source>
        <dbReference type="Proteomes" id="UP000319516"/>
    </source>
</evidence>
<feature type="region of interest" description="Disordered" evidence="7">
    <location>
        <begin position="498"/>
        <end position="525"/>
    </location>
</feature>
<keyword evidence="2" id="KW-0813">Transport</keyword>
<dbReference type="Pfam" id="PF07690">
    <property type="entry name" value="MFS_1"/>
    <property type="match status" value="1"/>
</dbReference>
<dbReference type="GO" id="GO:0022857">
    <property type="term" value="F:transmembrane transporter activity"/>
    <property type="evidence" value="ECO:0007669"/>
    <property type="project" value="InterPro"/>
</dbReference>
<evidence type="ECO:0000256" key="5">
    <source>
        <dbReference type="ARBA" id="ARBA00022989"/>
    </source>
</evidence>
<feature type="transmembrane region" description="Helical" evidence="8">
    <location>
        <begin position="299"/>
        <end position="317"/>
    </location>
</feature>
<feature type="transmembrane region" description="Helical" evidence="8">
    <location>
        <begin position="101"/>
        <end position="122"/>
    </location>
</feature>
<dbReference type="RefSeq" id="WP_141786271.1">
    <property type="nucleotide sequence ID" value="NZ_BAAAIK010000001.1"/>
</dbReference>
<feature type="transmembrane region" description="Helical" evidence="8">
    <location>
        <begin position="76"/>
        <end position="95"/>
    </location>
</feature>
<feature type="transmembrane region" description="Helical" evidence="8">
    <location>
        <begin position="134"/>
        <end position="156"/>
    </location>
</feature>